<proteinExistence type="predicted"/>
<keyword evidence="1" id="KW-0812">Transmembrane</keyword>
<dbReference type="Gene3D" id="1.10.150.280">
    <property type="entry name" value="AF1531-like domain"/>
    <property type="match status" value="2"/>
</dbReference>
<reference evidence="2 3" key="1">
    <citation type="journal article" date="2012" name="Stand. Genomic Sci.">
        <title>Complete genome sequencing and analysis of Saprospira grandis str. Lewin, a predatory marine bacterium.</title>
        <authorList>
            <person name="Saw J.H."/>
            <person name="Yuryev A."/>
            <person name="Kanbe M."/>
            <person name="Hou S."/>
            <person name="Young A.G."/>
            <person name="Aizawa S."/>
            <person name="Alam M."/>
        </authorList>
    </citation>
    <scope>NUCLEOTIDE SEQUENCE [LARGE SCALE GENOMIC DNA]</scope>
    <source>
        <strain evidence="2 3">Lewin</strain>
    </source>
</reference>
<accession>H6L1Q7</accession>
<organism evidence="2 3">
    <name type="scientific">Saprospira grandis (strain Lewin)</name>
    <dbReference type="NCBI Taxonomy" id="984262"/>
    <lineage>
        <taxon>Bacteria</taxon>
        <taxon>Pseudomonadati</taxon>
        <taxon>Bacteroidota</taxon>
        <taxon>Saprospiria</taxon>
        <taxon>Saprospirales</taxon>
        <taxon>Saprospiraceae</taxon>
        <taxon>Saprospira</taxon>
    </lineage>
</organism>
<dbReference type="OrthoDB" id="981124at2"/>
<dbReference type="PANTHER" id="PTHR21180">
    <property type="entry name" value="ENDONUCLEASE/EXONUCLEASE/PHOSPHATASE FAMILY DOMAIN-CONTAINING PROTEIN 1"/>
    <property type="match status" value="1"/>
</dbReference>
<dbReference type="GO" id="GO:0015628">
    <property type="term" value="P:protein secretion by the type II secretion system"/>
    <property type="evidence" value="ECO:0007669"/>
    <property type="project" value="TreeGrafter"/>
</dbReference>
<feature type="transmembrane region" description="Helical" evidence="1">
    <location>
        <begin position="14"/>
        <end position="35"/>
    </location>
</feature>
<dbReference type="eggNOG" id="COG1555">
    <property type="taxonomic scope" value="Bacteria"/>
</dbReference>
<keyword evidence="1" id="KW-0472">Membrane</keyword>
<dbReference type="EMBL" id="CP002831">
    <property type="protein sequence ID" value="AFC26135.1"/>
    <property type="molecule type" value="Genomic_DNA"/>
</dbReference>
<dbReference type="HOGENOM" id="CLU_077104_0_1_10"/>
<dbReference type="RefSeq" id="WP_015693729.1">
    <property type="nucleotide sequence ID" value="NC_016940.1"/>
</dbReference>
<keyword evidence="3" id="KW-1185">Reference proteome</keyword>
<dbReference type="SUPFAM" id="SSF47781">
    <property type="entry name" value="RuvA domain 2-like"/>
    <property type="match status" value="3"/>
</dbReference>
<dbReference type="Gene3D" id="1.10.150.320">
    <property type="entry name" value="Photosystem II 12 kDa extrinsic protein"/>
    <property type="match status" value="1"/>
</dbReference>
<dbReference type="Pfam" id="PF12836">
    <property type="entry name" value="HHH_3"/>
    <property type="match status" value="3"/>
</dbReference>
<evidence type="ECO:0000313" key="3">
    <source>
        <dbReference type="Proteomes" id="UP000007519"/>
    </source>
</evidence>
<dbReference type="AlphaFoldDB" id="H6L1Q7"/>
<dbReference type="GO" id="GO:0015627">
    <property type="term" value="C:type II protein secretion system complex"/>
    <property type="evidence" value="ECO:0007669"/>
    <property type="project" value="TreeGrafter"/>
</dbReference>
<keyword evidence="1" id="KW-1133">Transmembrane helix</keyword>
<evidence type="ECO:0000313" key="2">
    <source>
        <dbReference type="EMBL" id="AFC26135.1"/>
    </source>
</evidence>
<sequence>MLQDYFYYSRSERVAALTLIILILFFFGLNSYLYWRPNSEPPLKMEVLLLEQDKVDSLAPEEIVLAPFDPNLAEQEELEQLGLSARTARSIINYRSKGGKYRYKEDLAKIYTLDSTDYIRLRPYIQLPERPANFVPYKRKKKRQKRRPKFDRLEINSANEQDWQELRGIGPGYARRIVKFRKALGGFYKVEQVAELYGLPDSTYQKIKGKLHCRPHNIKKINLNTATEEELKSHPYLNWKQAKAIVRWREEQEPFDGPHVLQTFFEFDDGSGNYERLLPYLSW</sequence>
<dbReference type="InterPro" id="IPR010994">
    <property type="entry name" value="RuvA_2-like"/>
</dbReference>
<dbReference type="STRING" id="984262.SGRA_3410"/>
<gene>
    <name evidence="2" type="ordered locus">SGRA_3410</name>
</gene>
<dbReference type="InterPro" id="IPR051675">
    <property type="entry name" value="Endo/Exo/Phosphatase_dom_1"/>
</dbReference>
<evidence type="ECO:0000256" key="1">
    <source>
        <dbReference type="SAM" id="Phobius"/>
    </source>
</evidence>
<name>H6L1Q7_SAPGL</name>
<dbReference type="KEGG" id="sgn:SGRA_3410"/>
<dbReference type="PANTHER" id="PTHR21180:SF32">
    <property type="entry name" value="ENDONUCLEASE_EXONUCLEASE_PHOSPHATASE FAMILY DOMAIN-CONTAINING PROTEIN 1"/>
    <property type="match status" value="1"/>
</dbReference>
<protein>
    <recommendedName>
        <fullName evidence="4">Helix-hairpin-helix domain-containing protein</fullName>
    </recommendedName>
</protein>
<dbReference type="Proteomes" id="UP000007519">
    <property type="component" value="Chromosome"/>
</dbReference>
<evidence type="ECO:0008006" key="4">
    <source>
        <dbReference type="Google" id="ProtNLM"/>
    </source>
</evidence>